<dbReference type="AlphaFoldDB" id="A0A0E9VMZ3"/>
<proteinExistence type="predicted"/>
<organism evidence="2">
    <name type="scientific">Anguilla anguilla</name>
    <name type="common">European freshwater eel</name>
    <name type="synonym">Muraena anguilla</name>
    <dbReference type="NCBI Taxonomy" id="7936"/>
    <lineage>
        <taxon>Eukaryota</taxon>
        <taxon>Metazoa</taxon>
        <taxon>Chordata</taxon>
        <taxon>Craniata</taxon>
        <taxon>Vertebrata</taxon>
        <taxon>Euteleostomi</taxon>
        <taxon>Actinopterygii</taxon>
        <taxon>Neopterygii</taxon>
        <taxon>Teleostei</taxon>
        <taxon>Anguilliformes</taxon>
        <taxon>Anguillidae</taxon>
        <taxon>Anguilla</taxon>
    </lineage>
</organism>
<feature type="region of interest" description="Disordered" evidence="1">
    <location>
        <begin position="1"/>
        <end position="24"/>
    </location>
</feature>
<accession>A0A0E9VMZ3</accession>
<evidence type="ECO:0000313" key="2">
    <source>
        <dbReference type="EMBL" id="JAH78755.1"/>
    </source>
</evidence>
<sequence>METLKPAVLHASNVKGKQPNERYS</sequence>
<evidence type="ECO:0000256" key="1">
    <source>
        <dbReference type="SAM" id="MobiDB-lite"/>
    </source>
</evidence>
<protein>
    <submittedName>
        <fullName evidence="2">Uncharacterized protein</fullName>
    </submittedName>
</protein>
<reference evidence="2" key="1">
    <citation type="submission" date="2014-11" db="EMBL/GenBank/DDBJ databases">
        <authorList>
            <person name="Amaro Gonzalez C."/>
        </authorList>
    </citation>
    <scope>NUCLEOTIDE SEQUENCE</scope>
</reference>
<reference evidence="2" key="2">
    <citation type="journal article" date="2015" name="Fish Shellfish Immunol.">
        <title>Early steps in the European eel (Anguilla anguilla)-Vibrio vulnificus interaction in the gills: Role of the RtxA13 toxin.</title>
        <authorList>
            <person name="Callol A."/>
            <person name="Pajuelo D."/>
            <person name="Ebbesson L."/>
            <person name="Teles M."/>
            <person name="MacKenzie S."/>
            <person name="Amaro C."/>
        </authorList>
    </citation>
    <scope>NUCLEOTIDE SEQUENCE</scope>
</reference>
<dbReference type="EMBL" id="GBXM01029822">
    <property type="protein sequence ID" value="JAH78755.1"/>
    <property type="molecule type" value="Transcribed_RNA"/>
</dbReference>
<name>A0A0E9VMZ3_ANGAN</name>